<comment type="caution">
    <text evidence="1">The sequence shown here is derived from an EMBL/GenBank/DDBJ whole genome shotgun (WGS) entry which is preliminary data.</text>
</comment>
<sequence>MLSCKETTKLVSESLDHPLPLSKQISVWIHRSMCQLCSAFRRNQVVLKERIPNEAERWTSEEMSNVVKLSDAAKQKIAQAMPPHG</sequence>
<dbReference type="AlphaFoldDB" id="A0A5C6CQC8"/>
<dbReference type="Proteomes" id="UP000316304">
    <property type="component" value="Unassembled WGS sequence"/>
</dbReference>
<accession>A0A5C6CQC8</accession>
<keyword evidence="2" id="KW-1185">Reference proteome</keyword>
<name>A0A5C6CQC8_9BACT</name>
<proteinExistence type="predicted"/>
<dbReference type="EMBL" id="SJPT01000002">
    <property type="protein sequence ID" value="TWU25296.1"/>
    <property type="molecule type" value="Genomic_DNA"/>
</dbReference>
<evidence type="ECO:0000313" key="1">
    <source>
        <dbReference type="EMBL" id="TWU25296.1"/>
    </source>
</evidence>
<protein>
    <recommendedName>
        <fullName evidence="3">Zinc-finger domain-containing protein</fullName>
    </recommendedName>
</protein>
<organism evidence="1 2">
    <name type="scientific">Novipirellula galeiformis</name>
    <dbReference type="NCBI Taxonomy" id="2528004"/>
    <lineage>
        <taxon>Bacteria</taxon>
        <taxon>Pseudomonadati</taxon>
        <taxon>Planctomycetota</taxon>
        <taxon>Planctomycetia</taxon>
        <taxon>Pirellulales</taxon>
        <taxon>Pirellulaceae</taxon>
        <taxon>Novipirellula</taxon>
    </lineage>
</organism>
<reference evidence="1 2" key="1">
    <citation type="submission" date="2019-02" db="EMBL/GenBank/DDBJ databases">
        <title>Deep-cultivation of Planctomycetes and their phenomic and genomic characterization uncovers novel biology.</title>
        <authorList>
            <person name="Wiegand S."/>
            <person name="Jogler M."/>
            <person name="Boedeker C."/>
            <person name="Pinto D."/>
            <person name="Vollmers J."/>
            <person name="Rivas-Marin E."/>
            <person name="Kohn T."/>
            <person name="Peeters S.H."/>
            <person name="Heuer A."/>
            <person name="Rast P."/>
            <person name="Oberbeckmann S."/>
            <person name="Bunk B."/>
            <person name="Jeske O."/>
            <person name="Meyerdierks A."/>
            <person name="Storesund J.E."/>
            <person name="Kallscheuer N."/>
            <person name="Luecker S."/>
            <person name="Lage O.M."/>
            <person name="Pohl T."/>
            <person name="Merkel B.J."/>
            <person name="Hornburger P."/>
            <person name="Mueller R.-W."/>
            <person name="Bruemmer F."/>
            <person name="Labrenz M."/>
            <person name="Spormann A.M."/>
            <person name="Op Den Camp H."/>
            <person name="Overmann J."/>
            <person name="Amann R."/>
            <person name="Jetten M.S.M."/>
            <person name="Mascher T."/>
            <person name="Medema M.H."/>
            <person name="Devos D.P."/>
            <person name="Kaster A.-K."/>
            <person name="Ovreas L."/>
            <person name="Rohde M."/>
            <person name="Galperin M.Y."/>
            <person name="Jogler C."/>
        </authorList>
    </citation>
    <scope>NUCLEOTIDE SEQUENCE [LARGE SCALE GENOMIC DNA]</scope>
    <source>
        <strain evidence="1 2">Pla52o</strain>
    </source>
</reference>
<evidence type="ECO:0008006" key="3">
    <source>
        <dbReference type="Google" id="ProtNLM"/>
    </source>
</evidence>
<gene>
    <name evidence="1" type="ORF">Pla52o_15950</name>
</gene>
<evidence type="ECO:0000313" key="2">
    <source>
        <dbReference type="Proteomes" id="UP000316304"/>
    </source>
</evidence>